<dbReference type="OrthoDB" id="1521695at2"/>
<accession>A0A327QLF8</accession>
<evidence type="ECO:0000313" key="2">
    <source>
        <dbReference type="Proteomes" id="UP000249547"/>
    </source>
</evidence>
<dbReference type="Proteomes" id="UP000249547">
    <property type="component" value="Unassembled WGS sequence"/>
</dbReference>
<gene>
    <name evidence="1" type="ORF">LX64_02666</name>
</gene>
<evidence type="ECO:0000313" key="1">
    <source>
        <dbReference type="EMBL" id="RAJ05506.1"/>
    </source>
</evidence>
<sequence length="121" mass="13185">MSANLEPKVGWYDEIIPGSDNGMHFTIGKHKISAETLYSMMLKDGYINGAQIRLMSCRSGAFSNGAAAQLSKLTNAKVIAPTGDLTIFPKNYNGLMPVIDGQFHIGRMETYPVGKFVQLGE</sequence>
<proteinExistence type="predicted"/>
<dbReference type="AlphaFoldDB" id="A0A327QLF8"/>
<dbReference type="EMBL" id="QLLL01000004">
    <property type="protein sequence ID" value="RAJ05506.1"/>
    <property type="molecule type" value="Genomic_DNA"/>
</dbReference>
<protein>
    <submittedName>
        <fullName evidence="1">Uncharacterized protein</fullName>
    </submittedName>
</protein>
<keyword evidence="2" id="KW-1185">Reference proteome</keyword>
<organism evidence="1 2">
    <name type="scientific">Chitinophaga skermanii</name>
    <dbReference type="NCBI Taxonomy" id="331697"/>
    <lineage>
        <taxon>Bacteria</taxon>
        <taxon>Pseudomonadati</taxon>
        <taxon>Bacteroidota</taxon>
        <taxon>Chitinophagia</taxon>
        <taxon>Chitinophagales</taxon>
        <taxon>Chitinophagaceae</taxon>
        <taxon>Chitinophaga</taxon>
    </lineage>
</organism>
<name>A0A327QLF8_9BACT</name>
<reference evidence="1 2" key="1">
    <citation type="submission" date="2018-06" db="EMBL/GenBank/DDBJ databases">
        <title>Genomic Encyclopedia of Archaeal and Bacterial Type Strains, Phase II (KMG-II): from individual species to whole genera.</title>
        <authorList>
            <person name="Goeker M."/>
        </authorList>
    </citation>
    <scope>NUCLEOTIDE SEQUENCE [LARGE SCALE GENOMIC DNA]</scope>
    <source>
        <strain evidence="1 2">DSM 23857</strain>
    </source>
</reference>
<dbReference type="RefSeq" id="WP_111598090.1">
    <property type="nucleotide sequence ID" value="NZ_QLLL01000004.1"/>
</dbReference>
<comment type="caution">
    <text evidence="1">The sequence shown here is derived from an EMBL/GenBank/DDBJ whole genome shotgun (WGS) entry which is preliminary data.</text>
</comment>